<dbReference type="InterPro" id="IPR000326">
    <property type="entry name" value="PAP2/HPO"/>
</dbReference>
<proteinExistence type="inferred from homology"/>
<accession>A0ABT9XXT6</accession>
<evidence type="ECO:0000313" key="6">
    <source>
        <dbReference type="Proteomes" id="UP001224122"/>
    </source>
</evidence>
<dbReference type="PANTHER" id="PTHR42709">
    <property type="entry name" value="ALKALINE PHOSPHATASE LIKE PROTEIN"/>
    <property type="match status" value="1"/>
</dbReference>
<feature type="domain" description="VTT" evidence="4">
    <location>
        <begin position="29"/>
        <end position="155"/>
    </location>
</feature>
<keyword evidence="6" id="KW-1185">Reference proteome</keyword>
<dbReference type="PANTHER" id="PTHR42709:SF9">
    <property type="entry name" value="ALKALINE PHOSPHATASE LIKE PROTEIN"/>
    <property type="match status" value="1"/>
</dbReference>
<dbReference type="RefSeq" id="WP_307408877.1">
    <property type="nucleotide sequence ID" value="NZ_JAUSTW010000004.1"/>
</dbReference>
<name>A0ABT9XXT6_9BACI</name>
<feature type="transmembrane region" description="Helical" evidence="2">
    <location>
        <begin position="219"/>
        <end position="239"/>
    </location>
</feature>
<reference evidence="5 6" key="1">
    <citation type="submission" date="2023-07" db="EMBL/GenBank/DDBJ databases">
        <title>Genomic Encyclopedia of Type Strains, Phase IV (KMG-IV): sequencing the most valuable type-strain genomes for metagenomic binning, comparative biology and taxonomic classification.</title>
        <authorList>
            <person name="Goeker M."/>
        </authorList>
    </citation>
    <scope>NUCLEOTIDE SEQUENCE [LARGE SCALE GENOMIC DNA]</scope>
    <source>
        <strain evidence="5 6">DSM 27594</strain>
    </source>
</reference>
<gene>
    <name evidence="5" type="ORF">J2S10_002889</name>
</gene>
<feature type="transmembrane region" description="Helical" evidence="2">
    <location>
        <begin position="47"/>
        <end position="70"/>
    </location>
</feature>
<dbReference type="EMBL" id="JAUSTW010000004">
    <property type="protein sequence ID" value="MDQ0199707.1"/>
    <property type="molecule type" value="Genomic_DNA"/>
</dbReference>
<dbReference type="Gene3D" id="1.20.144.10">
    <property type="entry name" value="Phosphatidic acid phosphatase type 2/haloperoxidase"/>
    <property type="match status" value="1"/>
</dbReference>
<feature type="transmembrane region" description="Helical" evidence="2">
    <location>
        <begin position="137"/>
        <end position="158"/>
    </location>
</feature>
<feature type="transmembrane region" description="Helical" evidence="2">
    <location>
        <begin position="374"/>
        <end position="393"/>
    </location>
</feature>
<feature type="transmembrane region" description="Helical" evidence="2">
    <location>
        <begin position="272"/>
        <end position="294"/>
    </location>
</feature>
<keyword evidence="2" id="KW-0812">Transmembrane</keyword>
<feature type="transmembrane region" description="Helical" evidence="2">
    <location>
        <begin position="170"/>
        <end position="189"/>
    </location>
</feature>
<feature type="transmembrane region" description="Helical" evidence="2">
    <location>
        <begin position="405"/>
        <end position="426"/>
    </location>
</feature>
<feature type="transmembrane region" description="Helical" evidence="2">
    <location>
        <begin position="341"/>
        <end position="362"/>
    </location>
</feature>
<evidence type="ECO:0000256" key="2">
    <source>
        <dbReference type="SAM" id="Phobius"/>
    </source>
</evidence>
<dbReference type="Proteomes" id="UP001224122">
    <property type="component" value="Unassembled WGS sequence"/>
</dbReference>
<feature type="domain" description="Phosphatidic acid phosphatase type 2/haloperoxidase" evidence="3">
    <location>
        <begin position="338"/>
        <end position="418"/>
    </location>
</feature>
<evidence type="ECO:0000259" key="4">
    <source>
        <dbReference type="Pfam" id="PF09335"/>
    </source>
</evidence>
<dbReference type="InterPro" id="IPR036938">
    <property type="entry name" value="PAP2/HPO_sf"/>
</dbReference>
<evidence type="ECO:0000256" key="1">
    <source>
        <dbReference type="ARBA" id="ARBA00010792"/>
    </source>
</evidence>
<dbReference type="InterPro" id="IPR051311">
    <property type="entry name" value="DedA_domain"/>
</dbReference>
<comment type="caution">
    <text evidence="5">The sequence shown here is derived from an EMBL/GenBank/DDBJ whole genome shotgun (WGS) entry which is preliminary data.</text>
</comment>
<dbReference type="SUPFAM" id="SSF48317">
    <property type="entry name" value="Acid phosphatase/Vanadium-dependent haloperoxidase"/>
    <property type="match status" value="1"/>
</dbReference>
<sequence>MHYLTAFMNDYGYLVLFLSLTLGIMALPIPVEALLGYAGLMSFQGHISWIGSILSSAAGCTLGMIFAYGIGFRLGMPFFEKYGARFHLGPERLNSTTLWFKKYGNKLLIVAFFIPGVRHITGYFSGVTRLPFKIFSLYSSIGSVIWVSTFIILGKMLGPRWNIFQELIKKYLVVGSIILTIVLIVVFLIKKFKYKIIQLGTKFGKKTFEIFRSRGRAEIFLATLSLITLGFIILMIGFIQDYLTHEIQDFDEVTNLLVSVVFKGRTDLLMHAFLNLGTATFLLGIIFYTLIWIIWKGKDKFLELSFLFLAVGGGEFYEELLRNIFHRLSPNEPSLLERFPYSFPSEQSLMAFVIYGFFFFILVRHSKYIRVHTLLIFSWVIILLFLGISRIYFHIQDPSQVAAGYVFGGVWLGLTTLLLEIFRVLTNMDAPKRKSRVRTE</sequence>
<evidence type="ECO:0000259" key="3">
    <source>
        <dbReference type="Pfam" id="PF01569"/>
    </source>
</evidence>
<keyword evidence="2" id="KW-1133">Transmembrane helix</keyword>
<keyword evidence="2" id="KW-0472">Membrane</keyword>
<feature type="transmembrane region" description="Helical" evidence="2">
    <location>
        <begin position="12"/>
        <end position="35"/>
    </location>
</feature>
<organism evidence="5 6">
    <name type="scientific">Neobacillus ginsengisoli</name>
    <dbReference type="NCBI Taxonomy" id="904295"/>
    <lineage>
        <taxon>Bacteria</taxon>
        <taxon>Bacillati</taxon>
        <taxon>Bacillota</taxon>
        <taxon>Bacilli</taxon>
        <taxon>Bacillales</taxon>
        <taxon>Bacillaceae</taxon>
        <taxon>Neobacillus</taxon>
    </lineage>
</organism>
<dbReference type="InterPro" id="IPR032816">
    <property type="entry name" value="VTT_dom"/>
</dbReference>
<dbReference type="Pfam" id="PF09335">
    <property type="entry name" value="VTT_dom"/>
    <property type="match status" value="1"/>
</dbReference>
<protein>
    <submittedName>
        <fullName evidence="5">Membrane protein DedA with SNARE-associated domain/membrane-associated phospholipid phosphatase</fullName>
    </submittedName>
</protein>
<dbReference type="Pfam" id="PF01569">
    <property type="entry name" value="PAP2"/>
    <property type="match status" value="1"/>
</dbReference>
<comment type="similarity">
    <text evidence="1">Belongs to the DedA family.</text>
</comment>
<feature type="transmembrane region" description="Helical" evidence="2">
    <location>
        <begin position="107"/>
        <end position="125"/>
    </location>
</feature>
<evidence type="ECO:0000313" key="5">
    <source>
        <dbReference type="EMBL" id="MDQ0199707.1"/>
    </source>
</evidence>